<organism evidence="5">
    <name type="scientific">Lygus hesperus</name>
    <name type="common">Western plant bug</name>
    <dbReference type="NCBI Taxonomy" id="30085"/>
    <lineage>
        <taxon>Eukaryota</taxon>
        <taxon>Metazoa</taxon>
        <taxon>Ecdysozoa</taxon>
        <taxon>Arthropoda</taxon>
        <taxon>Hexapoda</taxon>
        <taxon>Insecta</taxon>
        <taxon>Pterygota</taxon>
        <taxon>Neoptera</taxon>
        <taxon>Paraneoptera</taxon>
        <taxon>Hemiptera</taxon>
        <taxon>Heteroptera</taxon>
        <taxon>Panheteroptera</taxon>
        <taxon>Cimicomorpha</taxon>
        <taxon>Miridae</taxon>
        <taxon>Mirini</taxon>
        <taxon>Lygus</taxon>
    </lineage>
</organism>
<accession>A0A0A9X541</accession>
<evidence type="ECO:0000313" key="5">
    <source>
        <dbReference type="EMBL" id="JAG15079.1"/>
    </source>
</evidence>
<keyword evidence="1" id="KW-1015">Disulfide bond</keyword>
<proteinExistence type="inferred from homology"/>
<reference evidence="5" key="2">
    <citation type="submission" date="2014-07" db="EMBL/GenBank/DDBJ databases">
        <authorList>
            <person name="Hull J."/>
        </authorList>
    </citation>
    <scope>NUCLEOTIDE SEQUENCE</scope>
</reference>
<dbReference type="PROSITE" id="PS50240">
    <property type="entry name" value="TRYPSIN_DOM"/>
    <property type="match status" value="1"/>
</dbReference>
<name>A0A0A9X541_LYGHE</name>
<keyword evidence="5" id="KW-0378">Hydrolase</keyword>
<dbReference type="SMART" id="SM00020">
    <property type="entry name" value="Tryp_SPc"/>
    <property type="match status" value="1"/>
</dbReference>
<feature type="domain" description="Peptidase S1" evidence="4">
    <location>
        <begin position="68"/>
        <end position="397"/>
    </location>
</feature>
<dbReference type="InterPro" id="IPR051487">
    <property type="entry name" value="Ser/Thr_Proteases_Immune/Dev"/>
</dbReference>
<evidence type="ECO:0000313" key="6">
    <source>
        <dbReference type="EMBL" id="JAG54771.1"/>
    </source>
</evidence>
<dbReference type="SUPFAM" id="SSF50494">
    <property type="entry name" value="Trypsin-like serine proteases"/>
    <property type="match status" value="1"/>
</dbReference>
<evidence type="ECO:0000259" key="4">
    <source>
        <dbReference type="PROSITE" id="PS50240"/>
    </source>
</evidence>
<dbReference type="InterPro" id="IPR001254">
    <property type="entry name" value="Trypsin_dom"/>
</dbReference>
<reference evidence="5" key="1">
    <citation type="journal article" date="2014" name="PLoS ONE">
        <title>Transcriptome-Based Identification of ABC Transporters in the Western Tarnished Plant Bug Lygus hesperus.</title>
        <authorList>
            <person name="Hull J.J."/>
            <person name="Chaney K."/>
            <person name="Geib S.M."/>
            <person name="Fabrick J.A."/>
            <person name="Brent C.S."/>
            <person name="Walsh D."/>
            <person name="Lavine L.C."/>
        </authorList>
    </citation>
    <scope>NUCLEOTIDE SEQUENCE</scope>
</reference>
<reference evidence="6" key="3">
    <citation type="submission" date="2014-09" db="EMBL/GenBank/DDBJ databases">
        <authorList>
            <person name="Magalhaes I.L.F."/>
            <person name="Oliveira U."/>
            <person name="Santos F.R."/>
            <person name="Vidigal T.H.D.A."/>
            <person name="Brescovit A.D."/>
            <person name="Santos A.J."/>
        </authorList>
    </citation>
    <scope>NUCLEOTIDE SEQUENCE</scope>
</reference>
<comment type="similarity">
    <text evidence="2">Belongs to the peptidase S1 family. CLIP subfamily.</text>
</comment>
<gene>
    <name evidence="5" type="primary">VSP4</name>
    <name evidence="5" type="ORF">CM83_99166</name>
</gene>
<dbReference type="AlphaFoldDB" id="A0A0A9X541"/>
<dbReference type="Gene3D" id="2.40.10.10">
    <property type="entry name" value="Trypsin-like serine proteases"/>
    <property type="match status" value="1"/>
</dbReference>
<evidence type="ECO:0000256" key="3">
    <source>
        <dbReference type="SAM" id="SignalP"/>
    </source>
</evidence>
<dbReference type="EMBL" id="GBHO01028525">
    <property type="protein sequence ID" value="JAG15079.1"/>
    <property type="molecule type" value="Transcribed_RNA"/>
</dbReference>
<keyword evidence="3" id="KW-0732">Signal</keyword>
<dbReference type="InterPro" id="IPR009003">
    <property type="entry name" value="Peptidase_S1_PA"/>
</dbReference>
<dbReference type="GO" id="GO:0004252">
    <property type="term" value="F:serine-type endopeptidase activity"/>
    <property type="evidence" value="ECO:0007669"/>
    <property type="project" value="InterPro"/>
</dbReference>
<dbReference type="InterPro" id="IPR043504">
    <property type="entry name" value="Peptidase_S1_PA_chymotrypsin"/>
</dbReference>
<sequence>MFKIFLMLVVQGRLVVGEFGGYYIAGKAADPERDPPRYYSNDPEPRNSELETKYVEDFKKKVPGEERLIGDMFAGRAEFPWIANIRFVTQDDDQELFSTGNILSRSRILTTCRLVLYANGYRKETKQEYPGGRQVIDLDTIIGLRYSMNLLEEKVEIKVIYCANFLWLKYKYAIESKTHFPGDHNIELSYEGGETNVRHIAAHPKCEEDGLIYDFAILALASNIIPVPPTLTYIPVELAESLDDIGVFDLTKHTQERRLCFVSSFGYSYINSPNPKTLDYKVKYRSYYMNWDSCSRLWDLLASPSPEGVDKPYWCPQHEKTCKVDDQTRFHLMCFTTRAKIGSVCDHDRGSPLVCDNRVYGFVTRGAEFKYCSTQMHVPFLVVKITAITDYFRQSAFSKYRMKRSPDPDLIPSWKPHSSASSIEFARVLFTGMVFKILTMDFRHLSLLLHH</sequence>
<keyword evidence="5" id="KW-0645">Protease</keyword>
<evidence type="ECO:0000256" key="2">
    <source>
        <dbReference type="ARBA" id="ARBA00024195"/>
    </source>
</evidence>
<feature type="signal peptide" evidence="3">
    <location>
        <begin position="1"/>
        <end position="17"/>
    </location>
</feature>
<dbReference type="PANTHER" id="PTHR24256">
    <property type="entry name" value="TRYPTASE-RELATED"/>
    <property type="match status" value="1"/>
</dbReference>
<evidence type="ECO:0000256" key="1">
    <source>
        <dbReference type="ARBA" id="ARBA00023157"/>
    </source>
</evidence>
<protein>
    <submittedName>
        <fullName evidence="5">Snake venom serine protease Dav-X</fullName>
    </submittedName>
</protein>
<dbReference type="EMBL" id="GBRD01011053">
    <property type="protein sequence ID" value="JAG54771.1"/>
    <property type="molecule type" value="Transcribed_RNA"/>
</dbReference>
<dbReference type="GO" id="GO:0006508">
    <property type="term" value="P:proteolysis"/>
    <property type="evidence" value="ECO:0007669"/>
    <property type="project" value="UniProtKB-KW"/>
</dbReference>
<feature type="chain" id="PRO_5015033800" evidence="3">
    <location>
        <begin position="18"/>
        <end position="451"/>
    </location>
</feature>